<keyword evidence="3" id="KW-1185">Reference proteome</keyword>
<accession>A0A022XZL2</accession>
<evidence type="ECO:0000313" key="3">
    <source>
        <dbReference type="Proteomes" id="UP000023623"/>
    </source>
</evidence>
<evidence type="ECO:0000313" key="2">
    <source>
        <dbReference type="EMBL" id="EZF75741.1"/>
    </source>
</evidence>
<dbReference type="EMBL" id="KK208803">
    <property type="protein sequence ID" value="EZF75741.1"/>
    <property type="molecule type" value="Genomic_DNA"/>
</dbReference>
<feature type="region of interest" description="Disordered" evidence="1">
    <location>
        <begin position="1"/>
        <end position="112"/>
    </location>
</feature>
<sequence length="138" mass="14471">MLYGQDDGSRSRQTGRTGVPPVSAPIAVSQVPASRCNRAPESLDDISMLQRAARPDDDGTPVMGSLHTPASQNSHETAAAHQTITSQRPNHGLRTRSRIGTPSPAAAAGPRIGCAVHPPLAALSAQDWAPMKHQRSVA</sequence>
<gene>
    <name evidence="2" type="ORF">H105_02707</name>
</gene>
<organism evidence="2 3">
    <name type="scientific">Trichophyton soudanense CBS 452.61</name>
    <dbReference type="NCBI Taxonomy" id="1215331"/>
    <lineage>
        <taxon>Eukaryota</taxon>
        <taxon>Fungi</taxon>
        <taxon>Dikarya</taxon>
        <taxon>Ascomycota</taxon>
        <taxon>Pezizomycotina</taxon>
        <taxon>Eurotiomycetes</taxon>
        <taxon>Eurotiomycetidae</taxon>
        <taxon>Onygenales</taxon>
        <taxon>Arthrodermataceae</taxon>
        <taxon>Trichophyton</taxon>
    </lineage>
</organism>
<dbReference type="HOGENOM" id="CLU_1856729_0_0_1"/>
<proteinExistence type="predicted"/>
<evidence type="ECO:0000256" key="1">
    <source>
        <dbReference type="SAM" id="MobiDB-lite"/>
    </source>
</evidence>
<dbReference type="Proteomes" id="UP000023623">
    <property type="component" value="Unassembled WGS sequence"/>
</dbReference>
<feature type="compositionally biased region" description="Polar residues" evidence="1">
    <location>
        <begin position="68"/>
        <end position="89"/>
    </location>
</feature>
<name>A0A022XZL2_TRISD</name>
<dbReference type="AlphaFoldDB" id="A0A022XZL2"/>
<protein>
    <submittedName>
        <fullName evidence="2">Uncharacterized protein</fullName>
    </submittedName>
</protein>
<reference evidence="2 3" key="1">
    <citation type="submission" date="2014-02" db="EMBL/GenBank/DDBJ databases">
        <title>The Genome Sequence of Trichophyton rubrum (morphotype soudanense) CBS 452.61.</title>
        <authorList>
            <consortium name="The Broad Institute Genomics Platform"/>
            <person name="Cuomo C.A."/>
            <person name="White T.C."/>
            <person name="Graser Y."/>
            <person name="Martinez-Rossi N."/>
            <person name="Heitman J."/>
            <person name="Young S.K."/>
            <person name="Zeng Q."/>
            <person name="Gargeya S."/>
            <person name="Abouelleil A."/>
            <person name="Alvarado L."/>
            <person name="Chapman S.B."/>
            <person name="Gainer-Dewar J."/>
            <person name="Goldberg J."/>
            <person name="Griggs A."/>
            <person name="Gujja S."/>
            <person name="Hansen M."/>
            <person name="Howarth C."/>
            <person name="Imamovic A."/>
            <person name="Larimer J."/>
            <person name="Martinez D."/>
            <person name="Murphy C."/>
            <person name="Pearson M.D."/>
            <person name="Persinoti G."/>
            <person name="Poon T."/>
            <person name="Priest M."/>
            <person name="Roberts A.D."/>
            <person name="Saif S."/>
            <person name="Shea T.D."/>
            <person name="Sykes S.N."/>
            <person name="Wortman J."/>
            <person name="Nusbaum C."/>
            <person name="Birren B."/>
        </authorList>
    </citation>
    <scope>NUCLEOTIDE SEQUENCE [LARGE SCALE GENOMIC DNA]</scope>
    <source>
        <strain evidence="2 3">CBS 452.61</strain>
    </source>
</reference>